<comment type="caution">
    <text evidence="1">The sequence shown here is derived from an EMBL/GenBank/DDBJ whole genome shotgun (WGS) entry which is preliminary data.</text>
</comment>
<reference evidence="1 2" key="1">
    <citation type="journal article" date="2013" name="J. Microbiol.">
        <title>Lysinibacillus chungkukjangi sp. nov., isolated from Chungkukjang, Korean fermented soybean food.</title>
        <authorList>
            <person name="Kim S.J."/>
            <person name="Jang Y.H."/>
            <person name="Hamada M."/>
            <person name="Ahn J.H."/>
            <person name="Weon H.Y."/>
            <person name="Suzuki K."/>
            <person name="Whang K.S."/>
            <person name="Kwon S.W."/>
        </authorList>
    </citation>
    <scope>NUCLEOTIDE SEQUENCE [LARGE SCALE GENOMIC DNA]</scope>
    <source>
        <strain evidence="1 2">MCCC 1A12701</strain>
    </source>
</reference>
<name>A0A3N9UTE7_9BACI</name>
<evidence type="ECO:0000313" key="1">
    <source>
        <dbReference type="EMBL" id="RQW75782.1"/>
    </source>
</evidence>
<protein>
    <submittedName>
        <fullName evidence="1">Transcriptional regulator</fullName>
    </submittedName>
</protein>
<organism evidence="1 2">
    <name type="scientific">Lysinibacillus composti</name>
    <dbReference type="NCBI Taxonomy" id="720633"/>
    <lineage>
        <taxon>Bacteria</taxon>
        <taxon>Bacillati</taxon>
        <taxon>Bacillota</taxon>
        <taxon>Bacilli</taxon>
        <taxon>Bacillales</taxon>
        <taxon>Bacillaceae</taxon>
        <taxon>Lysinibacillus</taxon>
    </lineage>
</organism>
<gene>
    <name evidence="1" type="ORF">EBB45_03960</name>
</gene>
<dbReference type="OrthoDB" id="2455136at2"/>
<dbReference type="EMBL" id="RRCT01000002">
    <property type="protein sequence ID" value="RQW75782.1"/>
    <property type="molecule type" value="Genomic_DNA"/>
</dbReference>
<dbReference type="AlphaFoldDB" id="A0A3N9UTE7"/>
<accession>A0A3N9UTE7</accession>
<proteinExistence type="predicted"/>
<evidence type="ECO:0000313" key="2">
    <source>
        <dbReference type="Proteomes" id="UP000274033"/>
    </source>
</evidence>
<dbReference type="RefSeq" id="WP_124762870.1">
    <property type="nucleotide sequence ID" value="NZ_JAFBDY010000002.1"/>
</dbReference>
<sequence length="51" mass="6167">MSMYQEGYQYYIAKCKQFGLEPINFYYFVQQLTQEQLNAFNEQAQEVKISL</sequence>
<dbReference type="Proteomes" id="UP000274033">
    <property type="component" value="Unassembled WGS sequence"/>
</dbReference>
<keyword evidence="2" id="KW-1185">Reference proteome</keyword>